<evidence type="ECO:0008006" key="4">
    <source>
        <dbReference type="Google" id="ProtNLM"/>
    </source>
</evidence>
<sequence length="201" mass="23069">MGLIDILTRARLGMYDRYGEGWRPTLRARSEPAYLRPHELYADKAPRLQARLDVTMGLMADWHFGEVAPETLLEELHAAVELILESTVNRRSKRLSFAQLVEKAYEDGVLNPLARYPEMQRLHESSEYWSEYRDKARELLLALKDTRKNVRHRGADGARAWLNENFWGMAEVLESLAPLALDPDEAPDNAPPSITSVRRLS</sequence>
<keyword evidence="3" id="KW-1185">Reference proteome</keyword>
<evidence type="ECO:0000313" key="3">
    <source>
        <dbReference type="Proteomes" id="UP000248714"/>
    </source>
</evidence>
<comment type="caution">
    <text evidence="2">The sequence shown here is derived from an EMBL/GenBank/DDBJ whole genome shotgun (WGS) entry which is preliminary data.</text>
</comment>
<accession>A0ABX9DWA8</accession>
<feature type="compositionally biased region" description="Polar residues" evidence="1">
    <location>
        <begin position="192"/>
        <end position="201"/>
    </location>
</feature>
<evidence type="ECO:0000256" key="1">
    <source>
        <dbReference type="SAM" id="MobiDB-lite"/>
    </source>
</evidence>
<protein>
    <recommendedName>
        <fullName evidence="4">Apea-like HEPN domain-containing protein</fullName>
    </recommendedName>
</protein>
<reference evidence="2 3" key="1">
    <citation type="submission" date="2018-06" db="EMBL/GenBank/DDBJ databases">
        <title>Genomic Encyclopedia of Type Strains, Phase IV (KMG-IV): sequencing the most valuable type-strain genomes for metagenomic binning, comparative biology and taxonomic classification.</title>
        <authorList>
            <person name="Goeker M."/>
        </authorList>
    </citation>
    <scope>NUCLEOTIDE SEQUENCE [LARGE SCALE GENOMIC DNA]</scope>
    <source>
        <strain evidence="2 3">DSM 45479</strain>
    </source>
</reference>
<feature type="region of interest" description="Disordered" evidence="1">
    <location>
        <begin position="182"/>
        <end position="201"/>
    </location>
</feature>
<evidence type="ECO:0000313" key="2">
    <source>
        <dbReference type="EMBL" id="RAS59701.1"/>
    </source>
</evidence>
<gene>
    <name evidence="2" type="ORF">C8D87_1131</name>
</gene>
<name>A0ABX9DWA8_9PSEU</name>
<organism evidence="2 3">
    <name type="scientific">Lentzea atacamensis</name>
    <dbReference type="NCBI Taxonomy" id="531938"/>
    <lineage>
        <taxon>Bacteria</taxon>
        <taxon>Bacillati</taxon>
        <taxon>Actinomycetota</taxon>
        <taxon>Actinomycetes</taxon>
        <taxon>Pseudonocardiales</taxon>
        <taxon>Pseudonocardiaceae</taxon>
        <taxon>Lentzea</taxon>
    </lineage>
</organism>
<dbReference type="EMBL" id="QLTT01000013">
    <property type="protein sequence ID" value="RAS59701.1"/>
    <property type="molecule type" value="Genomic_DNA"/>
</dbReference>
<proteinExistence type="predicted"/>
<dbReference type="Proteomes" id="UP000248714">
    <property type="component" value="Unassembled WGS sequence"/>
</dbReference>